<dbReference type="AlphaFoldDB" id="A0A2U1LFH4"/>
<dbReference type="SUPFAM" id="SSF52047">
    <property type="entry name" value="RNI-like"/>
    <property type="match status" value="1"/>
</dbReference>
<dbReference type="OrthoDB" id="612216at2759"/>
<reference evidence="2 3" key="1">
    <citation type="journal article" date="2018" name="Mol. Plant">
        <title>The genome of Artemisia annua provides insight into the evolution of Asteraceae family and artemisinin biosynthesis.</title>
        <authorList>
            <person name="Shen Q."/>
            <person name="Zhang L."/>
            <person name="Liao Z."/>
            <person name="Wang S."/>
            <person name="Yan T."/>
            <person name="Shi P."/>
            <person name="Liu M."/>
            <person name="Fu X."/>
            <person name="Pan Q."/>
            <person name="Wang Y."/>
            <person name="Lv Z."/>
            <person name="Lu X."/>
            <person name="Zhang F."/>
            <person name="Jiang W."/>
            <person name="Ma Y."/>
            <person name="Chen M."/>
            <person name="Hao X."/>
            <person name="Li L."/>
            <person name="Tang Y."/>
            <person name="Lv G."/>
            <person name="Zhou Y."/>
            <person name="Sun X."/>
            <person name="Brodelius P.E."/>
            <person name="Rose J.K.C."/>
            <person name="Tang K."/>
        </authorList>
    </citation>
    <scope>NUCLEOTIDE SEQUENCE [LARGE SCALE GENOMIC DNA]</scope>
    <source>
        <strain evidence="3">cv. Huhao1</strain>
        <tissue evidence="2">Leaf</tissue>
    </source>
</reference>
<dbReference type="Pfam" id="PF24758">
    <property type="entry name" value="LRR_At5g56370"/>
    <property type="match status" value="1"/>
</dbReference>
<dbReference type="InterPro" id="IPR036047">
    <property type="entry name" value="F-box-like_dom_sf"/>
</dbReference>
<dbReference type="InterPro" id="IPR055411">
    <property type="entry name" value="LRR_FXL15/At3g58940/PEG3-like"/>
</dbReference>
<dbReference type="STRING" id="35608.A0A2U1LFH4"/>
<feature type="domain" description="FBD" evidence="1">
    <location>
        <begin position="375"/>
        <end position="442"/>
    </location>
</feature>
<keyword evidence="3" id="KW-1185">Reference proteome</keyword>
<dbReference type="InterPro" id="IPR032675">
    <property type="entry name" value="LRR_dom_sf"/>
</dbReference>
<comment type="caution">
    <text evidence="2">The sequence shown here is derived from an EMBL/GenBank/DDBJ whole genome shotgun (WGS) entry which is preliminary data.</text>
</comment>
<evidence type="ECO:0000259" key="1">
    <source>
        <dbReference type="SMART" id="SM00579"/>
    </source>
</evidence>
<name>A0A2U1LFH4_ARTAN</name>
<proteinExistence type="predicted"/>
<evidence type="ECO:0000313" key="3">
    <source>
        <dbReference type="Proteomes" id="UP000245207"/>
    </source>
</evidence>
<dbReference type="PANTHER" id="PTHR31900">
    <property type="entry name" value="F-BOX/RNI SUPERFAMILY PROTEIN-RELATED"/>
    <property type="match status" value="1"/>
</dbReference>
<evidence type="ECO:0000313" key="2">
    <source>
        <dbReference type="EMBL" id="PWA47734.1"/>
    </source>
</evidence>
<dbReference type="Proteomes" id="UP000245207">
    <property type="component" value="Unassembled WGS sequence"/>
</dbReference>
<dbReference type="InterPro" id="IPR006566">
    <property type="entry name" value="FBD"/>
</dbReference>
<dbReference type="InterPro" id="IPR050232">
    <property type="entry name" value="FBL13/AtMIF1-like"/>
</dbReference>
<accession>A0A2U1LFH4</accession>
<organism evidence="2 3">
    <name type="scientific">Artemisia annua</name>
    <name type="common">Sweet wormwood</name>
    <dbReference type="NCBI Taxonomy" id="35608"/>
    <lineage>
        <taxon>Eukaryota</taxon>
        <taxon>Viridiplantae</taxon>
        <taxon>Streptophyta</taxon>
        <taxon>Embryophyta</taxon>
        <taxon>Tracheophyta</taxon>
        <taxon>Spermatophyta</taxon>
        <taxon>Magnoliopsida</taxon>
        <taxon>eudicotyledons</taxon>
        <taxon>Gunneridae</taxon>
        <taxon>Pentapetalae</taxon>
        <taxon>asterids</taxon>
        <taxon>campanulids</taxon>
        <taxon>Asterales</taxon>
        <taxon>Asteraceae</taxon>
        <taxon>Asteroideae</taxon>
        <taxon>Anthemideae</taxon>
        <taxon>Artemisiinae</taxon>
        <taxon>Artemisia</taxon>
    </lineage>
</organism>
<sequence length="453" mass="52236">MLLRSGKKLIHKNSCSDIDEINEDIITRLPVDVLKKILCLLPESEANRTRILSYKWTEICAFLPNLRFVMPSCVSIEQANKFHSYVDATLAIRGTEPIKRFSISYSKICNYRHADALLCTLVSQYKVQEIDLTFPDDHRKRIRFCWPLFKTCKTLVALTLKGKFVLDVPGDVLFPCLKKIDLVSIVYSCDTSLTNLISGCPELEELYVERLITDDNLKIFKVSSPFLKRLGINFSLDTSRVLVVDIDAPKIEYLDIIGQMYTCIFSIEPMCITEARVSINASIRNRLLMCLSSAKILAFTNETIRCLTDIRVSNLPVFPNLVKFEIGMDAIWHPNWLLALLNNMPNLVHITLSERLRLPHNYHIIDWDPPVEAPDCLRFKIKEILIENETGTHEEFIFIKYLLKRSNNLEKITINADRFHPKRVEKILNFPCGSSLCQIRLKYLQDPDDSLHI</sequence>
<gene>
    <name evidence="2" type="ORF">CTI12_AA394320</name>
</gene>
<dbReference type="Gene3D" id="3.80.10.10">
    <property type="entry name" value="Ribonuclease Inhibitor"/>
    <property type="match status" value="1"/>
</dbReference>
<dbReference type="SUPFAM" id="SSF81383">
    <property type="entry name" value="F-box domain"/>
    <property type="match status" value="1"/>
</dbReference>
<dbReference type="SMART" id="SM00579">
    <property type="entry name" value="FBD"/>
    <property type="match status" value="1"/>
</dbReference>
<dbReference type="EMBL" id="PKPP01009670">
    <property type="protein sequence ID" value="PWA47734.1"/>
    <property type="molecule type" value="Genomic_DNA"/>
</dbReference>
<dbReference type="PANTHER" id="PTHR31900:SF34">
    <property type="entry name" value="EMB|CAB62440.1-RELATED"/>
    <property type="match status" value="1"/>
</dbReference>
<dbReference type="Pfam" id="PF08387">
    <property type="entry name" value="FBD"/>
    <property type="match status" value="1"/>
</dbReference>
<protein>
    <submittedName>
        <fullName evidence="2">F-box/RNI-like superfamily protein</fullName>
    </submittedName>
</protein>